<feature type="transmembrane region" description="Helical" evidence="6">
    <location>
        <begin position="38"/>
        <end position="61"/>
    </location>
</feature>
<dbReference type="OrthoDB" id="9811281at2"/>
<dbReference type="PANTHER" id="PTHR33751">
    <property type="entry name" value="CBB3-TYPE CYTOCHROME C OXIDASE SUBUNIT FIXP"/>
    <property type="match status" value="1"/>
</dbReference>
<organism evidence="8 9">
    <name type="scientific">Avrilella dinanensis</name>
    <dbReference type="NCBI Taxonomy" id="2008672"/>
    <lineage>
        <taxon>Bacteria</taxon>
        <taxon>Pseudomonadati</taxon>
        <taxon>Bacteroidota</taxon>
        <taxon>Flavobacteriia</taxon>
        <taxon>Flavobacteriales</taxon>
        <taxon>Flavobacteriaceae</taxon>
        <taxon>Avrilella</taxon>
    </lineage>
</organism>
<keyword evidence="2 4" id="KW-0479">Metal-binding</keyword>
<evidence type="ECO:0000256" key="2">
    <source>
        <dbReference type="ARBA" id="ARBA00022723"/>
    </source>
</evidence>
<feature type="compositionally biased region" description="Acidic residues" evidence="5">
    <location>
        <begin position="299"/>
        <end position="314"/>
    </location>
</feature>
<keyword evidence="6" id="KW-0472">Membrane</keyword>
<dbReference type="Pfam" id="PF14715">
    <property type="entry name" value="FixP_N"/>
    <property type="match status" value="1"/>
</dbReference>
<feature type="region of interest" description="Disordered" evidence="5">
    <location>
        <begin position="274"/>
        <end position="314"/>
    </location>
</feature>
<keyword evidence="9" id="KW-1185">Reference proteome</keyword>
<reference evidence="8 9" key="1">
    <citation type="submission" date="2017-06" db="EMBL/GenBank/DDBJ databases">
        <title>Description of Avrilella dinanensis gen. nov. sp. nov.</title>
        <authorList>
            <person name="Leyer C."/>
            <person name="Sassi M."/>
            <person name="Minet J."/>
            <person name="Kayal S."/>
            <person name="Cattoir V."/>
        </authorList>
    </citation>
    <scope>NUCLEOTIDE SEQUENCE [LARGE SCALE GENOMIC DNA]</scope>
    <source>
        <strain evidence="8 9">UR159</strain>
    </source>
</reference>
<dbReference type="InterPro" id="IPR036909">
    <property type="entry name" value="Cyt_c-like_dom_sf"/>
</dbReference>
<keyword evidence="6" id="KW-1133">Transmembrane helix</keyword>
<dbReference type="PANTHER" id="PTHR33751:SF1">
    <property type="entry name" value="CBB3-TYPE CYTOCHROME C OXIDASE SUBUNIT FIXP"/>
    <property type="match status" value="1"/>
</dbReference>
<evidence type="ECO:0000256" key="4">
    <source>
        <dbReference type="PROSITE-ProRule" id="PRU00433"/>
    </source>
</evidence>
<dbReference type="InterPro" id="IPR050597">
    <property type="entry name" value="Cytochrome_c_Oxidase_Subunit"/>
</dbReference>
<evidence type="ECO:0000256" key="3">
    <source>
        <dbReference type="ARBA" id="ARBA00023004"/>
    </source>
</evidence>
<feature type="domain" description="Cytochrome c" evidence="7">
    <location>
        <begin position="194"/>
        <end position="274"/>
    </location>
</feature>
<feature type="transmembrane region" description="Helical" evidence="6">
    <location>
        <begin position="129"/>
        <end position="146"/>
    </location>
</feature>
<dbReference type="Proteomes" id="UP000231960">
    <property type="component" value="Unassembled WGS sequence"/>
</dbReference>
<dbReference type="GO" id="GO:0046872">
    <property type="term" value="F:metal ion binding"/>
    <property type="evidence" value="ECO:0007669"/>
    <property type="project" value="UniProtKB-KW"/>
</dbReference>
<dbReference type="AlphaFoldDB" id="A0A2M9R7Z2"/>
<name>A0A2M9R7Z2_9FLAO</name>
<evidence type="ECO:0000313" key="8">
    <source>
        <dbReference type="EMBL" id="PJR04895.1"/>
    </source>
</evidence>
<feature type="transmembrane region" description="Helical" evidence="6">
    <location>
        <begin position="6"/>
        <end position="26"/>
    </location>
</feature>
<dbReference type="Gene3D" id="6.10.280.130">
    <property type="match status" value="1"/>
</dbReference>
<dbReference type="InterPro" id="IPR032858">
    <property type="entry name" value="CcoP_N"/>
</dbReference>
<evidence type="ECO:0000256" key="1">
    <source>
        <dbReference type="ARBA" id="ARBA00022617"/>
    </source>
</evidence>
<keyword evidence="3 4" id="KW-0408">Iron</keyword>
<dbReference type="GO" id="GO:0009055">
    <property type="term" value="F:electron transfer activity"/>
    <property type="evidence" value="ECO:0007669"/>
    <property type="project" value="InterPro"/>
</dbReference>
<dbReference type="SUPFAM" id="SSF46626">
    <property type="entry name" value="Cytochrome c"/>
    <property type="match status" value="1"/>
</dbReference>
<dbReference type="Pfam" id="PF13442">
    <property type="entry name" value="Cytochrome_CBB3"/>
    <property type="match status" value="1"/>
</dbReference>
<evidence type="ECO:0000256" key="5">
    <source>
        <dbReference type="SAM" id="MobiDB-lite"/>
    </source>
</evidence>
<accession>A0A2M9R7Z2</accession>
<dbReference type="PROSITE" id="PS51007">
    <property type="entry name" value="CYTC"/>
    <property type="match status" value="1"/>
</dbReference>
<keyword evidence="6" id="KW-0812">Transmembrane</keyword>
<gene>
    <name evidence="8" type="ORF">CDL10_10335</name>
</gene>
<dbReference type="RefSeq" id="WP_100678454.1">
    <property type="nucleotide sequence ID" value="NZ_NIPO01000001.1"/>
</dbReference>
<sequence>MKKYFPAYVRVPLLFFAFYGIIELAVDSGDRPAFISNPYILILLAFFLFLLIVLETVGGAVKQVLFRLMTPEEREEKERLDNLPLKEHEWYKKLMKKLTKTKPIDEEHELVMNHEYDGIKELDNDLPPWWTYLFYATIIFSVVYLAKYELFGGDTQIDEYNKKMELARIQIEEYKKTAPDLLTADQVTVLTEPADIAAGQALFETNCVACHKADGGGSIGPNLTDEYWILGGSIKDIFNTIMEGGRDGKGMIAWKQQIKPSDIQKISSYIITLQGTNPPDAKAPEGDKYVQEATQEEGATTDEIPETEQDSSAE</sequence>
<dbReference type="EMBL" id="NIPO01000001">
    <property type="protein sequence ID" value="PJR04895.1"/>
    <property type="molecule type" value="Genomic_DNA"/>
</dbReference>
<evidence type="ECO:0000259" key="7">
    <source>
        <dbReference type="PROSITE" id="PS51007"/>
    </source>
</evidence>
<evidence type="ECO:0000313" key="9">
    <source>
        <dbReference type="Proteomes" id="UP000231960"/>
    </source>
</evidence>
<dbReference type="InterPro" id="IPR038414">
    <property type="entry name" value="CcoP_N_sf"/>
</dbReference>
<evidence type="ECO:0000256" key="6">
    <source>
        <dbReference type="SAM" id="Phobius"/>
    </source>
</evidence>
<dbReference type="GO" id="GO:0020037">
    <property type="term" value="F:heme binding"/>
    <property type="evidence" value="ECO:0007669"/>
    <property type="project" value="InterPro"/>
</dbReference>
<proteinExistence type="predicted"/>
<dbReference type="InterPro" id="IPR009056">
    <property type="entry name" value="Cyt_c-like_dom"/>
</dbReference>
<protein>
    <submittedName>
        <fullName evidence="8">Cytochrome C oxidase subunit III</fullName>
    </submittedName>
</protein>
<comment type="caution">
    <text evidence="8">The sequence shown here is derived from an EMBL/GenBank/DDBJ whole genome shotgun (WGS) entry which is preliminary data.</text>
</comment>
<dbReference type="Gene3D" id="1.10.760.10">
    <property type="entry name" value="Cytochrome c-like domain"/>
    <property type="match status" value="1"/>
</dbReference>
<keyword evidence="1 4" id="KW-0349">Heme</keyword>